<name>A0A7I8JJZ9_SPIIN</name>
<feature type="region of interest" description="Disordered" evidence="1">
    <location>
        <begin position="193"/>
        <end position="224"/>
    </location>
</feature>
<organism evidence="2">
    <name type="scientific">Spirodela intermedia</name>
    <name type="common">Intermediate duckweed</name>
    <dbReference type="NCBI Taxonomy" id="51605"/>
    <lineage>
        <taxon>Eukaryota</taxon>
        <taxon>Viridiplantae</taxon>
        <taxon>Streptophyta</taxon>
        <taxon>Embryophyta</taxon>
        <taxon>Tracheophyta</taxon>
        <taxon>Spermatophyta</taxon>
        <taxon>Magnoliopsida</taxon>
        <taxon>Liliopsida</taxon>
        <taxon>Araceae</taxon>
        <taxon>Lemnoideae</taxon>
        <taxon>Spirodela</taxon>
    </lineage>
</organism>
<dbReference type="EMBL" id="LR743601">
    <property type="protein sequence ID" value="CAA2631264.1"/>
    <property type="molecule type" value="Genomic_DNA"/>
</dbReference>
<evidence type="ECO:0000313" key="3">
    <source>
        <dbReference type="Proteomes" id="UP001189122"/>
    </source>
</evidence>
<dbReference type="Proteomes" id="UP001189122">
    <property type="component" value="Unassembled WGS sequence"/>
</dbReference>
<dbReference type="AlphaFoldDB" id="A0A7I8JJZ9"/>
<accession>A0A7I8JJZ9</accession>
<feature type="region of interest" description="Disordered" evidence="1">
    <location>
        <begin position="310"/>
        <end position="341"/>
    </location>
</feature>
<sequence>MQGQRSTVESLPEAFEFDHSPGSSTSAIEQQIYWTNVLNPTDVQTLPGYLISPSEANMPYDSEVNHEIEGSKMESGCMFSSAAGARGGLRLEERRLDTARVLSLDVGINLNRTHVAEDQVFLQNSSSDAAALNIGCDASSAGGGGLVSQTGICPLYNPYIPQAEQVTSTSGSSNPCGTSCRVAGNLCESSGGRLGSSLEGRRLSGKRKSMEGDSGQSSGSGSHVCFQQTENGLLHNVSARNVSSSGLNVSTTLENLTGVNAHEEHLSSRYNAAGTRGEPSECRSSINVEENAESSHGNFRMRINRSLAHQADASAPDWQPSLNSSRQPTIWSPHQSSSLIPGNQSLEARLTTPSTNSQGQPQQLSVHGFPRLVLPLTRNGIPEASHFKRGIKFSGTRRNNTSEHPMFGSTTEPRVVAQLPVDWSLASSNLNISGTLPSSSHVGSSSGAHPSITPRVHYQNLPAQHPRSLSEFVPRAFPTAESDPGVQLNNMLPQLGLRSHPHPLLRSAFLMDRRSGVMGAPLALRTLAASREGRSRMISELHIEMLATSLLETLPLLRSQFNEQCSCFDGSHATVPMGDPLFSMA</sequence>
<evidence type="ECO:0000256" key="1">
    <source>
        <dbReference type="SAM" id="MobiDB-lite"/>
    </source>
</evidence>
<gene>
    <name evidence="2" type="ORF">SI7747_14016912</name>
</gene>
<protein>
    <submittedName>
        <fullName evidence="2">Uncharacterized protein</fullName>
    </submittedName>
</protein>
<feature type="region of interest" description="Disordered" evidence="1">
    <location>
        <begin position="1"/>
        <end position="23"/>
    </location>
</feature>
<evidence type="ECO:0000313" key="2">
    <source>
        <dbReference type="EMBL" id="CAA2631264.1"/>
    </source>
</evidence>
<feature type="compositionally biased region" description="Low complexity" evidence="1">
    <location>
        <begin position="212"/>
        <end position="222"/>
    </location>
</feature>
<dbReference type="EMBL" id="CACRZD030000014">
    <property type="protein sequence ID" value="CAA6670507.1"/>
    <property type="molecule type" value="Genomic_DNA"/>
</dbReference>
<keyword evidence="3" id="KW-1185">Reference proteome</keyword>
<reference evidence="2 3" key="1">
    <citation type="submission" date="2019-12" db="EMBL/GenBank/DDBJ databases">
        <authorList>
            <person name="Scholz U."/>
            <person name="Mascher M."/>
            <person name="Fiebig A."/>
        </authorList>
    </citation>
    <scope>NUCLEOTIDE SEQUENCE</scope>
</reference>
<proteinExistence type="predicted"/>
<feature type="compositionally biased region" description="Polar residues" evidence="1">
    <location>
        <begin position="320"/>
        <end position="341"/>
    </location>
</feature>